<gene>
    <name evidence="1" type="ORF">SAMN04488134_10345</name>
</gene>
<organism evidence="1 2">
    <name type="scientific">Amphibacillus marinus</name>
    <dbReference type="NCBI Taxonomy" id="872970"/>
    <lineage>
        <taxon>Bacteria</taxon>
        <taxon>Bacillati</taxon>
        <taxon>Bacillota</taxon>
        <taxon>Bacilli</taxon>
        <taxon>Bacillales</taxon>
        <taxon>Bacillaceae</taxon>
        <taxon>Amphibacillus</taxon>
    </lineage>
</organism>
<sequence>MSEAFDEELLAYHWSETLALTTEIEQGIYDLVLAESADYLDTYSYLKDNFEAQLEAYKWLENLTTETDEEERVLNEAIEYWEDDYLMIKYQFEEDMGIVYY</sequence>
<accession>A0A1H8L1F5</accession>
<reference evidence="1 2" key="1">
    <citation type="submission" date="2016-10" db="EMBL/GenBank/DDBJ databases">
        <authorList>
            <person name="de Groot N.N."/>
        </authorList>
    </citation>
    <scope>NUCLEOTIDE SEQUENCE [LARGE SCALE GENOMIC DNA]</scope>
    <source>
        <strain evidence="1 2">CGMCC 1.10434</strain>
    </source>
</reference>
<dbReference type="RefSeq" id="WP_091495788.1">
    <property type="nucleotide sequence ID" value="NZ_FODJ01000003.1"/>
</dbReference>
<name>A0A1H8L1F5_9BACI</name>
<protein>
    <submittedName>
        <fullName evidence="1">Uncharacterized protein</fullName>
    </submittedName>
</protein>
<dbReference type="Proteomes" id="UP000199300">
    <property type="component" value="Unassembled WGS sequence"/>
</dbReference>
<evidence type="ECO:0000313" key="1">
    <source>
        <dbReference type="EMBL" id="SEN98965.1"/>
    </source>
</evidence>
<dbReference type="AlphaFoldDB" id="A0A1H8L1F5"/>
<evidence type="ECO:0000313" key="2">
    <source>
        <dbReference type="Proteomes" id="UP000199300"/>
    </source>
</evidence>
<dbReference type="STRING" id="872970.SAMN04488134_10345"/>
<dbReference type="EMBL" id="FODJ01000003">
    <property type="protein sequence ID" value="SEN98965.1"/>
    <property type="molecule type" value="Genomic_DNA"/>
</dbReference>
<keyword evidence="2" id="KW-1185">Reference proteome</keyword>
<proteinExistence type="predicted"/>
<dbReference type="OrthoDB" id="2942714at2"/>